<organism evidence="2 3">
    <name type="scientific">Halapricum desulfuricans</name>
    <dbReference type="NCBI Taxonomy" id="2841257"/>
    <lineage>
        <taxon>Archaea</taxon>
        <taxon>Methanobacteriati</taxon>
        <taxon>Methanobacteriota</taxon>
        <taxon>Stenosarchaea group</taxon>
        <taxon>Halobacteria</taxon>
        <taxon>Halobacteriales</taxon>
        <taxon>Haloarculaceae</taxon>
        <taxon>Halapricum</taxon>
    </lineage>
</organism>
<gene>
    <name evidence="2" type="primary">fepB3</name>
    <name evidence="2" type="ORF">HSEST_2321</name>
</gene>
<protein>
    <submittedName>
        <fullName evidence="2">ABC-type Fe3+-hydroxamate transport system, periplasmic component</fullName>
    </submittedName>
</protein>
<dbReference type="EMBL" id="CP064791">
    <property type="protein sequence ID" value="QSG15833.1"/>
    <property type="molecule type" value="Genomic_DNA"/>
</dbReference>
<dbReference type="InterPro" id="IPR002491">
    <property type="entry name" value="ABC_transptr_periplasmic_BD"/>
</dbReference>
<sequence length="299" mass="32479">MRVVSLLPSATEICFALGVEPVGVSSGCDYPPAAESIPAVERSRIDEAADSADINAQVAAAEENGGVYEIDTDLLADLDPDLAITQGICDVCAVDEVQVATVVDDLGLETDILTTDPHSLADLYEDVRRIGRATDTEPAATERVSAWNDRIAAIRNRSQAIEPEPTVAVLDWMDPVMGAGHWIPELVEIAGGEYPLAEPGDRSRPHEWREIREIDPDVLIAAPCGYSMEETLANRDELTDRPGWDELTAVQESRVYAFDGDHYVNRPGPRLIETAEYLAGVLYPEEFPRPPGDVATALD</sequence>
<accession>A0A897NYM5</accession>
<reference evidence="2 3" key="1">
    <citation type="submission" date="2020-11" db="EMBL/GenBank/DDBJ databases">
        <title>Carbohydrate-dependent, anaerobic sulfur respiration: A novel catabolism in halophilic archaea.</title>
        <authorList>
            <person name="Sorokin D.Y."/>
            <person name="Messina E."/>
            <person name="Smedile F."/>
            <person name="La Cono V."/>
            <person name="Hallsworth J.E."/>
            <person name="Yakimov M.M."/>
        </authorList>
    </citation>
    <scope>NUCLEOTIDE SEQUENCE [LARGE SCALE GENOMIC DNA]</scope>
    <source>
        <strain evidence="2 3">HSR-Est</strain>
    </source>
</reference>
<dbReference type="PANTHER" id="PTHR42860">
    <property type="entry name" value="VITAMIN B12-BINDING PROTEIN"/>
    <property type="match status" value="1"/>
</dbReference>
<dbReference type="Pfam" id="PF01497">
    <property type="entry name" value="Peripla_BP_2"/>
    <property type="match status" value="1"/>
</dbReference>
<dbReference type="Gene3D" id="3.40.50.1980">
    <property type="entry name" value="Nitrogenase molybdenum iron protein domain"/>
    <property type="match status" value="2"/>
</dbReference>
<dbReference type="InterPro" id="IPR051030">
    <property type="entry name" value="Vitamin_B12-ABC_binding"/>
</dbReference>
<dbReference type="RefSeq" id="WP_229121086.1">
    <property type="nucleotide sequence ID" value="NZ_CP064791.1"/>
</dbReference>
<proteinExistence type="predicted"/>
<keyword evidence="3" id="KW-1185">Reference proteome</keyword>
<evidence type="ECO:0000259" key="1">
    <source>
        <dbReference type="PROSITE" id="PS50983"/>
    </source>
</evidence>
<name>A0A897NYM5_9EURY</name>
<feature type="domain" description="Fe/B12 periplasmic-binding" evidence="1">
    <location>
        <begin position="2"/>
        <end position="286"/>
    </location>
</feature>
<dbReference type="PROSITE" id="PS50983">
    <property type="entry name" value="FE_B12_PBP"/>
    <property type="match status" value="1"/>
</dbReference>
<dbReference type="SUPFAM" id="SSF53807">
    <property type="entry name" value="Helical backbone' metal receptor"/>
    <property type="match status" value="1"/>
</dbReference>
<dbReference type="PANTHER" id="PTHR42860:SF1">
    <property type="entry name" value="VITAMIN B12-BINDING PROTEIN"/>
    <property type="match status" value="1"/>
</dbReference>
<dbReference type="AlphaFoldDB" id="A0A897NYM5"/>
<evidence type="ECO:0000313" key="3">
    <source>
        <dbReference type="Proteomes" id="UP000663292"/>
    </source>
</evidence>
<dbReference type="Proteomes" id="UP000663292">
    <property type="component" value="Chromosome"/>
</dbReference>
<dbReference type="GeneID" id="68858956"/>
<evidence type="ECO:0000313" key="2">
    <source>
        <dbReference type="EMBL" id="QSG15833.1"/>
    </source>
</evidence>